<keyword evidence="5" id="KW-0804">Transcription</keyword>
<comment type="caution">
    <text evidence="10">The sequence shown here is derived from an EMBL/GenBank/DDBJ whole genome shotgun (WGS) entry which is preliminary data.</text>
</comment>
<dbReference type="EMBL" id="JACZZA010000007">
    <property type="protein sequence ID" value="MBE1161127.1"/>
    <property type="molecule type" value="Genomic_DNA"/>
</dbReference>
<dbReference type="CDD" id="cd17574">
    <property type="entry name" value="REC_OmpR"/>
    <property type="match status" value="1"/>
</dbReference>
<evidence type="ECO:0000259" key="8">
    <source>
        <dbReference type="PROSITE" id="PS50110"/>
    </source>
</evidence>
<dbReference type="Gene3D" id="3.40.50.2300">
    <property type="match status" value="1"/>
</dbReference>
<keyword evidence="4 7" id="KW-0238">DNA-binding</keyword>
<name>A0ABR9GAR7_9GAMM</name>
<keyword evidence="1 6" id="KW-0597">Phosphoprotein</keyword>
<dbReference type="InterPro" id="IPR036388">
    <property type="entry name" value="WH-like_DNA-bd_sf"/>
</dbReference>
<dbReference type="SMART" id="SM00862">
    <property type="entry name" value="Trans_reg_C"/>
    <property type="match status" value="1"/>
</dbReference>
<reference evidence="10 11" key="1">
    <citation type="submission" date="2020-09" db="EMBL/GenBank/DDBJ databases">
        <title>Dyella sp. 7MK23 isolated from forest soil.</title>
        <authorList>
            <person name="Fu J."/>
        </authorList>
    </citation>
    <scope>NUCLEOTIDE SEQUENCE [LARGE SCALE GENOMIC DNA]</scope>
    <source>
        <strain evidence="10 11">7MK23</strain>
    </source>
</reference>
<dbReference type="InterPro" id="IPR039420">
    <property type="entry name" value="WalR-like"/>
</dbReference>
<dbReference type="Pfam" id="PF00072">
    <property type="entry name" value="Response_reg"/>
    <property type="match status" value="1"/>
</dbReference>
<evidence type="ECO:0000259" key="9">
    <source>
        <dbReference type="PROSITE" id="PS51755"/>
    </source>
</evidence>
<dbReference type="Gene3D" id="1.10.10.10">
    <property type="entry name" value="Winged helix-like DNA-binding domain superfamily/Winged helix DNA-binding domain"/>
    <property type="match status" value="1"/>
</dbReference>
<evidence type="ECO:0000313" key="10">
    <source>
        <dbReference type="EMBL" id="MBE1161127.1"/>
    </source>
</evidence>
<feature type="domain" description="OmpR/PhoB-type" evidence="9">
    <location>
        <begin position="144"/>
        <end position="245"/>
    </location>
</feature>
<evidence type="ECO:0000256" key="7">
    <source>
        <dbReference type="PROSITE-ProRule" id="PRU01091"/>
    </source>
</evidence>
<organism evidence="10 11">
    <name type="scientific">Dyella acidiphila</name>
    <dbReference type="NCBI Taxonomy" id="2775866"/>
    <lineage>
        <taxon>Bacteria</taxon>
        <taxon>Pseudomonadati</taxon>
        <taxon>Pseudomonadota</taxon>
        <taxon>Gammaproteobacteria</taxon>
        <taxon>Lysobacterales</taxon>
        <taxon>Rhodanobacteraceae</taxon>
        <taxon>Dyella</taxon>
    </lineage>
</organism>
<evidence type="ECO:0000313" key="11">
    <source>
        <dbReference type="Proteomes" id="UP000651010"/>
    </source>
</evidence>
<keyword evidence="3" id="KW-0805">Transcription regulation</keyword>
<dbReference type="PROSITE" id="PS51755">
    <property type="entry name" value="OMPR_PHOB"/>
    <property type="match status" value="1"/>
</dbReference>
<dbReference type="SUPFAM" id="SSF52172">
    <property type="entry name" value="CheY-like"/>
    <property type="match status" value="1"/>
</dbReference>
<feature type="DNA-binding region" description="OmpR/PhoB-type" evidence="7">
    <location>
        <begin position="144"/>
        <end position="245"/>
    </location>
</feature>
<dbReference type="SUPFAM" id="SSF46894">
    <property type="entry name" value="C-terminal effector domain of the bipartite response regulators"/>
    <property type="match status" value="1"/>
</dbReference>
<dbReference type="InterPro" id="IPR016032">
    <property type="entry name" value="Sig_transdc_resp-reg_C-effctor"/>
</dbReference>
<dbReference type="Proteomes" id="UP000651010">
    <property type="component" value="Unassembled WGS sequence"/>
</dbReference>
<keyword evidence="2" id="KW-0902">Two-component regulatory system</keyword>
<protein>
    <submittedName>
        <fullName evidence="10">Response regulator transcription factor</fullName>
    </submittedName>
</protein>
<dbReference type="Pfam" id="PF00486">
    <property type="entry name" value="Trans_reg_C"/>
    <property type="match status" value="1"/>
</dbReference>
<dbReference type="CDD" id="cd00383">
    <property type="entry name" value="trans_reg_C"/>
    <property type="match status" value="1"/>
</dbReference>
<dbReference type="PANTHER" id="PTHR48111:SF1">
    <property type="entry name" value="TWO-COMPONENT RESPONSE REGULATOR ORR33"/>
    <property type="match status" value="1"/>
</dbReference>
<evidence type="ECO:0000256" key="6">
    <source>
        <dbReference type="PROSITE-ProRule" id="PRU00169"/>
    </source>
</evidence>
<sequence>MVSWRHASDSDLDTHVSSQSPLHVLLLEDDDLLRDRVLAPHLRQFGFQVEAIGHAAELDARLQHQLPDMVVLDIGLPDVDGFEVARTLRAKAAGIGIVMLTARSEPHYQVRGLSEGADAYLAKPVDIDVLGATLYSLARRLQLRTSVPVDHSWRLGADGWCLLSPGGDAVALSQLESRLLAPLIDAPNRVVSREALIQALTANIHTYDPHRLDTLVHRIRKKVMRVLGTPFPLNAVPGQGYVLVFH</sequence>
<dbReference type="PANTHER" id="PTHR48111">
    <property type="entry name" value="REGULATOR OF RPOS"/>
    <property type="match status" value="1"/>
</dbReference>
<evidence type="ECO:0000256" key="5">
    <source>
        <dbReference type="ARBA" id="ARBA00023163"/>
    </source>
</evidence>
<dbReference type="InterPro" id="IPR011006">
    <property type="entry name" value="CheY-like_superfamily"/>
</dbReference>
<evidence type="ECO:0000256" key="3">
    <source>
        <dbReference type="ARBA" id="ARBA00023015"/>
    </source>
</evidence>
<keyword evidence="11" id="KW-1185">Reference proteome</keyword>
<evidence type="ECO:0000256" key="4">
    <source>
        <dbReference type="ARBA" id="ARBA00023125"/>
    </source>
</evidence>
<feature type="modified residue" description="4-aspartylphosphate" evidence="6">
    <location>
        <position position="73"/>
    </location>
</feature>
<dbReference type="SMART" id="SM00448">
    <property type="entry name" value="REC"/>
    <property type="match status" value="1"/>
</dbReference>
<feature type="domain" description="Response regulatory" evidence="8">
    <location>
        <begin position="24"/>
        <end position="138"/>
    </location>
</feature>
<evidence type="ECO:0000256" key="2">
    <source>
        <dbReference type="ARBA" id="ARBA00023012"/>
    </source>
</evidence>
<proteinExistence type="predicted"/>
<gene>
    <name evidence="10" type="ORF">IGX34_12075</name>
</gene>
<dbReference type="InterPro" id="IPR001789">
    <property type="entry name" value="Sig_transdc_resp-reg_receiver"/>
</dbReference>
<dbReference type="InterPro" id="IPR001867">
    <property type="entry name" value="OmpR/PhoB-type_DNA-bd"/>
</dbReference>
<accession>A0ABR9GAR7</accession>
<dbReference type="PROSITE" id="PS50110">
    <property type="entry name" value="RESPONSE_REGULATORY"/>
    <property type="match status" value="1"/>
</dbReference>
<evidence type="ECO:0000256" key="1">
    <source>
        <dbReference type="ARBA" id="ARBA00022553"/>
    </source>
</evidence>